<dbReference type="PANTHER" id="PTHR23028:SF53">
    <property type="entry name" value="ACYL_TRANSF_3 DOMAIN-CONTAINING PROTEIN"/>
    <property type="match status" value="1"/>
</dbReference>
<dbReference type="Pfam" id="PF19040">
    <property type="entry name" value="SGNH"/>
    <property type="match status" value="1"/>
</dbReference>
<organism evidence="4">
    <name type="scientific">Haemonchus placei</name>
    <name type="common">Barber's pole worm</name>
    <dbReference type="NCBI Taxonomy" id="6290"/>
    <lineage>
        <taxon>Eukaryota</taxon>
        <taxon>Metazoa</taxon>
        <taxon>Ecdysozoa</taxon>
        <taxon>Nematoda</taxon>
        <taxon>Chromadorea</taxon>
        <taxon>Rhabditida</taxon>
        <taxon>Rhabditina</taxon>
        <taxon>Rhabditomorpha</taxon>
        <taxon>Strongyloidea</taxon>
        <taxon>Trichostrongylidae</taxon>
        <taxon>Haemonchus</taxon>
    </lineage>
</organism>
<name>A0A158QRB6_HAEPC</name>
<dbReference type="PANTHER" id="PTHR23028">
    <property type="entry name" value="ACETYLTRANSFERASE"/>
    <property type="match status" value="1"/>
</dbReference>
<evidence type="ECO:0000313" key="2">
    <source>
        <dbReference type="EMBL" id="VDO63189.1"/>
    </source>
</evidence>
<dbReference type="InterPro" id="IPR050879">
    <property type="entry name" value="Acyltransferase_3"/>
</dbReference>
<reference evidence="2 3" key="2">
    <citation type="submission" date="2018-11" db="EMBL/GenBank/DDBJ databases">
        <authorList>
            <consortium name="Pathogen Informatics"/>
        </authorList>
    </citation>
    <scope>NUCLEOTIDE SEQUENCE [LARGE SCALE GENOMIC DNA]</scope>
    <source>
        <strain evidence="2 3">MHpl1</strain>
    </source>
</reference>
<dbReference type="GO" id="GO:0016020">
    <property type="term" value="C:membrane"/>
    <property type="evidence" value="ECO:0007669"/>
    <property type="project" value="TreeGrafter"/>
</dbReference>
<accession>A0A158QRB6</accession>
<dbReference type="AlphaFoldDB" id="A0A158QRB6"/>
<dbReference type="OrthoDB" id="5840294at2759"/>
<dbReference type="WBParaSite" id="HPLM_0001707701-mRNA-1">
    <property type="protein sequence ID" value="HPLM_0001707701-mRNA-1"/>
    <property type="gene ID" value="HPLM_0001707701"/>
</dbReference>
<keyword evidence="3" id="KW-1185">Reference proteome</keyword>
<proteinExistence type="predicted"/>
<dbReference type="InterPro" id="IPR043968">
    <property type="entry name" value="SGNH"/>
</dbReference>
<protein>
    <submittedName>
        <fullName evidence="4">SGNH domain-containing protein</fullName>
    </submittedName>
</protein>
<dbReference type="EMBL" id="UZAF01019745">
    <property type="protein sequence ID" value="VDO63189.1"/>
    <property type="molecule type" value="Genomic_DNA"/>
</dbReference>
<evidence type="ECO:0000259" key="1">
    <source>
        <dbReference type="Pfam" id="PF19040"/>
    </source>
</evidence>
<evidence type="ECO:0000313" key="3">
    <source>
        <dbReference type="Proteomes" id="UP000268014"/>
    </source>
</evidence>
<sequence>MRYLNFKENDMERRYLNFKENDMESNLNSSVCHRLSNRFAPKSTPPFGFCEMENGSGSHNFLVLGNGYAINLGPLVYDAFKDHAKAFNIFSLRDPSRYENFIENDMLRNMNASVCARLSDRFVLGAESPFGLCELKDGDGSHDMLVVGDTLAINLGPVVYNAFKKHARHFDILSLKGCDMLTKHQKGKCKIAVNYMTMLNELKPEVIFVLQSHIVSKRVMPDAAKKIDEDDVFREQLARLQNMEKFAKKVYILQALPTLNRNNYDLIYTHKSIRELKVLKVRNHRHQAGTGR</sequence>
<gene>
    <name evidence="2" type="ORF">HPLM_LOCUS17069</name>
</gene>
<dbReference type="GO" id="GO:0000271">
    <property type="term" value="P:polysaccharide biosynthetic process"/>
    <property type="evidence" value="ECO:0007669"/>
    <property type="project" value="TreeGrafter"/>
</dbReference>
<feature type="domain" description="SGNH" evidence="1">
    <location>
        <begin position="129"/>
        <end position="262"/>
    </location>
</feature>
<dbReference type="Proteomes" id="UP000268014">
    <property type="component" value="Unassembled WGS sequence"/>
</dbReference>
<evidence type="ECO:0000313" key="4">
    <source>
        <dbReference type="WBParaSite" id="HPLM_0001707701-mRNA-1"/>
    </source>
</evidence>
<reference evidence="4" key="1">
    <citation type="submission" date="2016-04" db="UniProtKB">
        <authorList>
            <consortium name="WormBaseParasite"/>
        </authorList>
    </citation>
    <scope>IDENTIFICATION</scope>
</reference>
<dbReference type="STRING" id="6290.A0A158QRB6"/>